<dbReference type="AlphaFoldDB" id="A0A2R6NSX6"/>
<protein>
    <submittedName>
        <fullName evidence="2">Uncharacterized protein</fullName>
    </submittedName>
</protein>
<evidence type="ECO:0000256" key="1">
    <source>
        <dbReference type="SAM" id="MobiDB-lite"/>
    </source>
</evidence>
<keyword evidence="3" id="KW-1185">Reference proteome</keyword>
<accession>A0A2R6NSX6</accession>
<reference evidence="2 3" key="1">
    <citation type="submission" date="2018-02" db="EMBL/GenBank/DDBJ databases">
        <title>Genome sequence of the basidiomycete white-rot fungus Phlebia centrifuga.</title>
        <authorList>
            <person name="Granchi Z."/>
            <person name="Peng M."/>
            <person name="de Vries R.P."/>
            <person name="Hilden K."/>
            <person name="Makela M.R."/>
            <person name="Grigoriev I."/>
            <person name="Riley R."/>
        </authorList>
    </citation>
    <scope>NUCLEOTIDE SEQUENCE [LARGE SCALE GENOMIC DNA]</scope>
    <source>
        <strain evidence="2 3">FBCC195</strain>
    </source>
</reference>
<proteinExistence type="predicted"/>
<dbReference type="Proteomes" id="UP000186601">
    <property type="component" value="Unassembled WGS sequence"/>
</dbReference>
<feature type="region of interest" description="Disordered" evidence="1">
    <location>
        <begin position="47"/>
        <end position="74"/>
    </location>
</feature>
<gene>
    <name evidence="2" type="ORF">PHLCEN_2v8680</name>
</gene>
<dbReference type="EMBL" id="MLYV02000862">
    <property type="protein sequence ID" value="PSR76092.1"/>
    <property type="molecule type" value="Genomic_DNA"/>
</dbReference>
<sequence length="74" mass="8368">MSPKLDVVHHRVIAEGSSKRQRGVMKHRRVVRGFRVRLRGGEREGVVHISQEEGRDDSEAPGGAEAEEEIEEPR</sequence>
<evidence type="ECO:0000313" key="3">
    <source>
        <dbReference type="Proteomes" id="UP000186601"/>
    </source>
</evidence>
<organism evidence="2 3">
    <name type="scientific">Hermanssonia centrifuga</name>
    <dbReference type="NCBI Taxonomy" id="98765"/>
    <lineage>
        <taxon>Eukaryota</taxon>
        <taxon>Fungi</taxon>
        <taxon>Dikarya</taxon>
        <taxon>Basidiomycota</taxon>
        <taxon>Agaricomycotina</taxon>
        <taxon>Agaricomycetes</taxon>
        <taxon>Polyporales</taxon>
        <taxon>Meruliaceae</taxon>
        <taxon>Hermanssonia</taxon>
    </lineage>
</organism>
<evidence type="ECO:0000313" key="2">
    <source>
        <dbReference type="EMBL" id="PSR76092.1"/>
    </source>
</evidence>
<name>A0A2R6NSX6_9APHY</name>
<feature type="compositionally biased region" description="Acidic residues" evidence="1">
    <location>
        <begin position="65"/>
        <end position="74"/>
    </location>
</feature>
<comment type="caution">
    <text evidence="2">The sequence shown here is derived from an EMBL/GenBank/DDBJ whole genome shotgun (WGS) entry which is preliminary data.</text>
</comment>